<sequence>MAGRSGAGEKSDGDTLAGRSLGQCFRDEPARHGCQSEQDQYGRDRDNDSSVHG</sequence>
<evidence type="ECO:0000256" key="1">
    <source>
        <dbReference type="SAM" id="MobiDB-lite"/>
    </source>
</evidence>
<feature type="region of interest" description="Disordered" evidence="1">
    <location>
        <begin position="1"/>
        <end position="53"/>
    </location>
</feature>
<name>A0A897N4Q2_9EURY</name>
<organism evidence="2 3">
    <name type="scientific">Halapricum desulfuricans</name>
    <dbReference type="NCBI Taxonomy" id="2841257"/>
    <lineage>
        <taxon>Archaea</taxon>
        <taxon>Methanobacteriati</taxon>
        <taxon>Methanobacteriota</taxon>
        <taxon>Stenosarchaea group</taxon>
        <taxon>Halobacteria</taxon>
        <taxon>Halobacteriales</taxon>
        <taxon>Haloarculaceae</taxon>
        <taxon>Halapricum</taxon>
    </lineage>
</organism>
<feature type="compositionally biased region" description="Basic and acidic residues" evidence="1">
    <location>
        <begin position="40"/>
        <end position="53"/>
    </location>
</feature>
<evidence type="ECO:0000313" key="2">
    <source>
        <dbReference type="EMBL" id="QSG05845.1"/>
    </source>
</evidence>
<reference evidence="2" key="1">
    <citation type="submission" date="2020-11" db="EMBL/GenBank/DDBJ databases">
        <title>Carbohydrate-dependent, anaerobic sulfur respiration: A novel catabolism in halophilic archaea.</title>
        <authorList>
            <person name="Sorokin D.Y."/>
            <person name="Messina E."/>
            <person name="Smedile F."/>
            <person name="La Cono V."/>
            <person name="Hallsworth J.E."/>
            <person name="Yakimov M.M."/>
        </authorList>
    </citation>
    <scope>NUCLEOTIDE SEQUENCE</scope>
    <source>
        <strain evidence="2">HSR12-1</strain>
    </source>
</reference>
<protein>
    <submittedName>
        <fullName evidence="2">Uncharacterized protein</fullName>
    </submittedName>
</protein>
<gene>
    <name evidence="2" type="ORF">HSR121_1502</name>
</gene>
<accession>A0A897N4Q2</accession>
<dbReference type="Proteomes" id="UP000663525">
    <property type="component" value="Chromosome"/>
</dbReference>
<dbReference type="AlphaFoldDB" id="A0A897N4Q2"/>
<evidence type="ECO:0000313" key="3">
    <source>
        <dbReference type="Proteomes" id="UP000663525"/>
    </source>
</evidence>
<dbReference type="EMBL" id="CP064787">
    <property type="protein sequence ID" value="QSG05845.1"/>
    <property type="molecule type" value="Genomic_DNA"/>
</dbReference>
<proteinExistence type="predicted"/>